<dbReference type="Proteomes" id="UP000823388">
    <property type="component" value="Chromosome 3K"/>
</dbReference>
<comment type="caution">
    <text evidence="1">The sequence shown here is derived from an EMBL/GenBank/DDBJ whole genome shotgun (WGS) entry which is preliminary data.</text>
</comment>
<dbReference type="AlphaFoldDB" id="A0A8T0VAA3"/>
<gene>
    <name evidence="1" type="ORF">PVAP13_3KG450500</name>
</gene>
<dbReference type="EMBL" id="CM029041">
    <property type="protein sequence ID" value="KAG2629792.1"/>
    <property type="molecule type" value="Genomic_DNA"/>
</dbReference>
<protein>
    <submittedName>
        <fullName evidence="1">Uncharacterized protein</fullName>
    </submittedName>
</protein>
<organism evidence="1 2">
    <name type="scientific">Panicum virgatum</name>
    <name type="common">Blackwell switchgrass</name>
    <dbReference type="NCBI Taxonomy" id="38727"/>
    <lineage>
        <taxon>Eukaryota</taxon>
        <taxon>Viridiplantae</taxon>
        <taxon>Streptophyta</taxon>
        <taxon>Embryophyta</taxon>
        <taxon>Tracheophyta</taxon>
        <taxon>Spermatophyta</taxon>
        <taxon>Magnoliopsida</taxon>
        <taxon>Liliopsida</taxon>
        <taxon>Poales</taxon>
        <taxon>Poaceae</taxon>
        <taxon>PACMAD clade</taxon>
        <taxon>Panicoideae</taxon>
        <taxon>Panicodae</taxon>
        <taxon>Paniceae</taxon>
        <taxon>Panicinae</taxon>
        <taxon>Panicum</taxon>
        <taxon>Panicum sect. Hiantes</taxon>
    </lineage>
</organism>
<evidence type="ECO:0000313" key="1">
    <source>
        <dbReference type="EMBL" id="KAG2629793.1"/>
    </source>
</evidence>
<proteinExistence type="predicted"/>
<sequence length="72" mass="8119">MHVSLPYAVWPHHHDKQNQDRFLSPIEKVRIFLGIHLTSGKLMCVFRGCSNVERVPEAVISSGIHVVVSPCD</sequence>
<evidence type="ECO:0000313" key="2">
    <source>
        <dbReference type="Proteomes" id="UP000823388"/>
    </source>
</evidence>
<dbReference type="EMBL" id="CM029041">
    <property type="protein sequence ID" value="KAG2629793.1"/>
    <property type="molecule type" value="Genomic_DNA"/>
</dbReference>
<dbReference type="EMBL" id="CM029041">
    <property type="protein sequence ID" value="KAG2629794.1"/>
    <property type="molecule type" value="Genomic_DNA"/>
</dbReference>
<accession>A0A8T0VAA3</accession>
<reference evidence="1 2" key="1">
    <citation type="submission" date="2020-05" db="EMBL/GenBank/DDBJ databases">
        <title>WGS assembly of Panicum virgatum.</title>
        <authorList>
            <person name="Lovell J.T."/>
            <person name="Jenkins J."/>
            <person name="Shu S."/>
            <person name="Juenger T.E."/>
            <person name="Schmutz J."/>
        </authorList>
    </citation>
    <scope>NUCLEOTIDE SEQUENCE [LARGE SCALE GENOMIC DNA]</scope>
    <source>
        <strain evidence="1">AP13</strain>
        <strain evidence="2">cv. AP13</strain>
    </source>
</reference>
<keyword evidence="2" id="KW-1185">Reference proteome</keyword>
<name>A0A8T0VAA3_PANVG</name>